<protein>
    <submittedName>
        <fullName evidence="1">Uncharacterized protein</fullName>
    </submittedName>
</protein>
<dbReference type="HOGENOM" id="CLU_2921361_0_0_6"/>
<reference evidence="1 2" key="1">
    <citation type="submission" date="2013-12" db="EMBL/GenBank/DDBJ databases">
        <authorList>
            <consortium name="DOE Joint Genome Institute"/>
            <person name="Muyzer G."/>
            <person name="Huntemann M."/>
            <person name="Han J."/>
            <person name="Chen A."/>
            <person name="Kyrpides N."/>
            <person name="Mavromatis K."/>
            <person name="Markowitz V."/>
            <person name="Palaniappan K."/>
            <person name="Ivanova N."/>
            <person name="Schaumberg A."/>
            <person name="Pati A."/>
            <person name="Liolios K."/>
            <person name="Nordberg H.P."/>
            <person name="Cantor M.N."/>
            <person name="Hua S.X."/>
            <person name="Woyke T."/>
        </authorList>
    </citation>
    <scope>NUCLEOTIDE SEQUENCE [LARGE SCALE GENOMIC DNA]</scope>
    <source>
        <strain evidence="1 2">ARh 1</strain>
    </source>
</reference>
<name>W0DSU0_9GAMM</name>
<dbReference type="KEGG" id="tti:THITH_04245"/>
<organism evidence="1 2">
    <name type="scientific">Thioalkalivibrio paradoxus ARh 1</name>
    <dbReference type="NCBI Taxonomy" id="713585"/>
    <lineage>
        <taxon>Bacteria</taxon>
        <taxon>Pseudomonadati</taxon>
        <taxon>Pseudomonadota</taxon>
        <taxon>Gammaproteobacteria</taxon>
        <taxon>Chromatiales</taxon>
        <taxon>Ectothiorhodospiraceae</taxon>
        <taxon>Thioalkalivibrio</taxon>
    </lineage>
</organism>
<sequence>MPEMLPLAPVDFPLKTGRDSAHVFQHGVDEPEPQAQQPILSCGLDCVRACMRAVWPAGRFI</sequence>
<dbReference type="Proteomes" id="UP000005289">
    <property type="component" value="Chromosome"/>
</dbReference>
<accession>W0DSU0</accession>
<dbReference type="EMBL" id="CP007029">
    <property type="protein sequence ID" value="AHE99935.1"/>
    <property type="molecule type" value="Genomic_DNA"/>
</dbReference>
<proteinExistence type="predicted"/>
<evidence type="ECO:0000313" key="1">
    <source>
        <dbReference type="EMBL" id="AHE99935.1"/>
    </source>
</evidence>
<gene>
    <name evidence="1" type="ORF">THITH_04245</name>
</gene>
<evidence type="ECO:0000313" key="2">
    <source>
        <dbReference type="Proteomes" id="UP000005289"/>
    </source>
</evidence>
<dbReference type="AlphaFoldDB" id="W0DSU0"/>
<keyword evidence="2" id="KW-1185">Reference proteome</keyword>